<accession>A0A3B3TAB0</accession>
<keyword evidence="10" id="KW-0106">Calcium</keyword>
<dbReference type="GO" id="GO:0007155">
    <property type="term" value="P:cell adhesion"/>
    <property type="evidence" value="ECO:0007669"/>
    <property type="project" value="UniProtKB-KW"/>
</dbReference>
<dbReference type="InterPro" id="IPR049419">
    <property type="entry name" value="Reelin_subrepeat-B"/>
</dbReference>
<dbReference type="GO" id="GO:0005615">
    <property type="term" value="C:extracellular space"/>
    <property type="evidence" value="ECO:0007669"/>
    <property type="project" value="TreeGrafter"/>
</dbReference>
<keyword evidence="3" id="KW-0964">Secreted</keyword>
<evidence type="ECO:0000256" key="11">
    <source>
        <dbReference type="ARBA" id="ARBA00022889"/>
    </source>
</evidence>
<keyword evidence="6" id="KW-0479">Metal-binding</keyword>
<reference evidence="16" key="1">
    <citation type="submission" date="2025-08" db="UniProtKB">
        <authorList>
            <consortium name="Ensembl"/>
        </authorList>
    </citation>
    <scope>IDENTIFICATION</scope>
</reference>
<keyword evidence="4" id="KW-0272">Extracellular matrix</keyword>
<dbReference type="PANTHER" id="PTHR11841:SF1">
    <property type="entry name" value="REELIN"/>
    <property type="match status" value="1"/>
</dbReference>
<sequence>VWHLCGDICTKLFSLMKDQHTDKGAGLRQLVTQDLDTEWAEFVQFYLRVGGDWAECNHADSREEGVLLQYSNDGGISWGLIAEMYFTDFTKPRFVHYELPLASKTPCTRFRWWQPLHSGEGYDQWAIDDVIILKCGIMSSGNHLFFSEDGLRMLVTVDLDLSNARFVQFFLRLGCGKAPPDPRSRPVLLQFSTDGSLSWELLQEFHFSNSSNQGRLVALEVPLRARGPATRLRWWQPSETGHFPSPWVIDQVTPGPEALARHPGRHLRAV</sequence>
<dbReference type="GeneTree" id="ENSGT00580000081623"/>
<dbReference type="PANTHER" id="PTHR11841">
    <property type="entry name" value="REELIN"/>
    <property type="match status" value="1"/>
</dbReference>
<dbReference type="GO" id="GO:0046872">
    <property type="term" value="F:metal ion binding"/>
    <property type="evidence" value="ECO:0007669"/>
    <property type="project" value="UniProtKB-KW"/>
</dbReference>
<evidence type="ECO:0000256" key="13">
    <source>
        <dbReference type="ARBA" id="ARBA00023900"/>
    </source>
</evidence>
<evidence type="ECO:0000256" key="5">
    <source>
        <dbReference type="ARBA" id="ARBA00022670"/>
    </source>
</evidence>
<evidence type="ECO:0000256" key="1">
    <source>
        <dbReference type="ARBA" id="ARBA00004498"/>
    </source>
</evidence>
<organism evidence="16 17">
    <name type="scientific">Paramormyrops kingsleyae</name>
    <dbReference type="NCBI Taxonomy" id="1676925"/>
    <lineage>
        <taxon>Eukaryota</taxon>
        <taxon>Metazoa</taxon>
        <taxon>Chordata</taxon>
        <taxon>Craniata</taxon>
        <taxon>Vertebrata</taxon>
        <taxon>Euteleostomi</taxon>
        <taxon>Actinopterygii</taxon>
        <taxon>Neopterygii</taxon>
        <taxon>Teleostei</taxon>
        <taxon>Osteoglossocephala</taxon>
        <taxon>Osteoglossomorpha</taxon>
        <taxon>Osteoglossiformes</taxon>
        <taxon>Mormyridae</taxon>
        <taxon>Paramormyrops</taxon>
    </lineage>
</organism>
<reference evidence="16" key="2">
    <citation type="submission" date="2025-09" db="UniProtKB">
        <authorList>
            <consortium name="Ensembl"/>
        </authorList>
    </citation>
    <scope>IDENTIFICATION</scope>
</reference>
<keyword evidence="9" id="KW-0862">Zinc</keyword>
<evidence type="ECO:0000256" key="4">
    <source>
        <dbReference type="ARBA" id="ARBA00022530"/>
    </source>
</evidence>
<evidence type="ECO:0000313" key="17">
    <source>
        <dbReference type="Proteomes" id="UP000261540"/>
    </source>
</evidence>
<evidence type="ECO:0000313" key="16">
    <source>
        <dbReference type="Ensembl" id="ENSPKIP00000039709.1"/>
    </source>
</evidence>
<evidence type="ECO:0000256" key="3">
    <source>
        <dbReference type="ARBA" id="ARBA00022525"/>
    </source>
</evidence>
<evidence type="ECO:0000256" key="14">
    <source>
        <dbReference type="ARBA" id="ARBA00044961"/>
    </source>
</evidence>
<dbReference type="AlphaFoldDB" id="A0A3B3TAB0"/>
<keyword evidence="2" id="KW-0217">Developmental protein</keyword>
<dbReference type="Gene3D" id="2.60.120.260">
    <property type="entry name" value="Galactose-binding domain-like"/>
    <property type="match status" value="2"/>
</dbReference>
<dbReference type="GO" id="GO:0070325">
    <property type="term" value="F:lipoprotein particle receptor binding"/>
    <property type="evidence" value="ECO:0007669"/>
    <property type="project" value="InterPro"/>
</dbReference>
<evidence type="ECO:0000256" key="6">
    <source>
        <dbReference type="ARBA" id="ARBA00022723"/>
    </source>
</evidence>
<keyword evidence="7" id="KW-0378">Hydrolase</keyword>
<evidence type="ECO:0000256" key="15">
    <source>
        <dbReference type="ARBA" id="ARBA00046064"/>
    </source>
</evidence>
<keyword evidence="8" id="KW-0720">Serine protease</keyword>
<evidence type="ECO:0000256" key="9">
    <source>
        <dbReference type="ARBA" id="ARBA00022833"/>
    </source>
</evidence>
<dbReference type="GO" id="GO:0008236">
    <property type="term" value="F:serine-type peptidase activity"/>
    <property type="evidence" value="ECO:0007669"/>
    <property type="project" value="UniProtKB-KW"/>
</dbReference>
<protein>
    <recommendedName>
        <fullName evidence="13">Reelin</fullName>
    </recommendedName>
</protein>
<dbReference type="GO" id="GO:0043005">
    <property type="term" value="C:neuron projection"/>
    <property type="evidence" value="ECO:0007669"/>
    <property type="project" value="TreeGrafter"/>
</dbReference>
<dbReference type="Ensembl" id="ENSPKIT00000020721.1">
    <property type="protein sequence ID" value="ENSPKIP00000039709.1"/>
    <property type="gene ID" value="ENSPKIG00000016955.1"/>
</dbReference>
<keyword evidence="11" id="KW-0130">Cell adhesion</keyword>
<dbReference type="GO" id="GO:0001764">
    <property type="term" value="P:neuron migration"/>
    <property type="evidence" value="ECO:0007669"/>
    <property type="project" value="InterPro"/>
</dbReference>
<evidence type="ECO:0000256" key="12">
    <source>
        <dbReference type="ARBA" id="ARBA00023773"/>
    </source>
</evidence>
<comment type="subcellular location">
    <subcellularLocation>
        <location evidence="1">Secreted</location>
        <location evidence="1">Extracellular space</location>
        <location evidence="1">Extracellular matrix</location>
    </subcellularLocation>
</comment>
<evidence type="ECO:0000256" key="2">
    <source>
        <dbReference type="ARBA" id="ARBA00022473"/>
    </source>
</evidence>
<dbReference type="FunFam" id="2.60.120.260:FF:000028">
    <property type="entry name" value="Reelin"/>
    <property type="match status" value="1"/>
</dbReference>
<name>A0A3B3TAB0_9TELE</name>
<comment type="function">
    <text evidence="15">Extracellular matrix serine protease secreted by pioneer neurons that plays a role in layering of neurons in the cerebral cortex and cerebellum by coordinating cell positioning during neurodevelopment. Regulates microtubule function in neurons and neuronal migration. Binding to the extracellular domains of lipoprotein receptors VLDLR and LRP8/APOER2 induces tyrosine phosphorylation of DAB1 and modulation of TAU phosphorylation. Affects migration of sympathetic preganglionic neurons in the spinal cord, where it seems to act as a barrier to neuronal migration. Enzymatic activity is important for the modulation of cell adhesion.</text>
</comment>
<dbReference type="InterPro" id="IPR034968">
    <property type="entry name" value="Reelin"/>
</dbReference>
<evidence type="ECO:0000256" key="7">
    <source>
        <dbReference type="ARBA" id="ARBA00022801"/>
    </source>
</evidence>
<dbReference type="GO" id="GO:0007417">
    <property type="term" value="P:central nervous system development"/>
    <property type="evidence" value="ECO:0007669"/>
    <property type="project" value="InterPro"/>
</dbReference>
<dbReference type="GO" id="GO:0006508">
    <property type="term" value="P:proteolysis"/>
    <property type="evidence" value="ECO:0007669"/>
    <property type="project" value="UniProtKB-KW"/>
</dbReference>
<keyword evidence="5" id="KW-0645">Protease</keyword>
<evidence type="ECO:0000256" key="8">
    <source>
        <dbReference type="ARBA" id="ARBA00022825"/>
    </source>
</evidence>
<evidence type="ECO:0000256" key="10">
    <source>
        <dbReference type="ARBA" id="ARBA00022837"/>
    </source>
</evidence>
<comment type="similarity">
    <text evidence="12">Belongs to the reelin family.</text>
</comment>
<keyword evidence="17" id="KW-1185">Reference proteome</keyword>
<dbReference type="Pfam" id="PF21471">
    <property type="entry name" value="Reelin_subrepeat-B"/>
    <property type="match status" value="2"/>
</dbReference>
<comment type="subunit">
    <text evidence="14">Oligomer of disulfide-linked homodimers.</text>
</comment>
<dbReference type="Proteomes" id="UP000261540">
    <property type="component" value="Unplaced"/>
</dbReference>
<proteinExistence type="inferred from homology"/>